<dbReference type="PANTHER" id="PTHR43809">
    <property type="entry name" value="NITRITE REDUCTASE (NADH) LARGE SUBUNIT"/>
    <property type="match status" value="1"/>
</dbReference>
<keyword evidence="18" id="KW-1185">Reference proteome</keyword>
<dbReference type="SUPFAM" id="SSF51905">
    <property type="entry name" value="FAD/NAD(P)-binding domain"/>
    <property type="match status" value="2"/>
</dbReference>
<comment type="cofactor">
    <cofactor evidence="3">
        <name>FAD</name>
        <dbReference type="ChEBI" id="CHEBI:57692"/>
    </cofactor>
</comment>
<evidence type="ECO:0000256" key="11">
    <source>
        <dbReference type="ARBA" id="ARBA00023004"/>
    </source>
</evidence>
<keyword evidence="10" id="KW-0560">Oxidoreductase</keyword>
<dbReference type="InterPro" id="IPR005117">
    <property type="entry name" value="NiRdtase/SiRdtase_haem-b_fer"/>
</dbReference>
<dbReference type="GO" id="GO:0042128">
    <property type="term" value="P:nitrate assimilation"/>
    <property type="evidence" value="ECO:0007669"/>
    <property type="project" value="InterPro"/>
</dbReference>
<dbReference type="Pfam" id="PF18267">
    <property type="entry name" value="Rubredoxin_C"/>
    <property type="match status" value="1"/>
</dbReference>
<dbReference type="PRINTS" id="PR00411">
    <property type="entry name" value="PNDRDTASEI"/>
</dbReference>
<dbReference type="GO" id="GO:0050661">
    <property type="term" value="F:NADP binding"/>
    <property type="evidence" value="ECO:0007669"/>
    <property type="project" value="InterPro"/>
</dbReference>
<dbReference type="InterPro" id="IPR041854">
    <property type="entry name" value="BFD-like_2Fe2S-bd_dom_sf"/>
</dbReference>
<evidence type="ECO:0000256" key="4">
    <source>
        <dbReference type="ARBA" id="ARBA00005096"/>
    </source>
</evidence>
<keyword evidence="8" id="KW-0479">Metal-binding</keyword>
<evidence type="ECO:0000256" key="7">
    <source>
        <dbReference type="ARBA" id="ARBA00022630"/>
    </source>
</evidence>
<dbReference type="InterPro" id="IPR023753">
    <property type="entry name" value="FAD/NAD-binding_dom"/>
</dbReference>
<dbReference type="Pfam" id="PF04324">
    <property type="entry name" value="Fer2_BFD"/>
    <property type="match status" value="2"/>
</dbReference>
<dbReference type="Pfam" id="PF03460">
    <property type="entry name" value="NIR_SIR_ferr"/>
    <property type="match status" value="1"/>
</dbReference>
<comment type="cofactor">
    <cofactor evidence="2">
        <name>[4Fe-4S] cluster</name>
        <dbReference type="ChEBI" id="CHEBI:49883"/>
    </cofactor>
</comment>
<accession>A0A317KZS6</accession>
<dbReference type="SUPFAM" id="SSF56014">
    <property type="entry name" value="Nitrite and sulphite reductase 4Fe-4S domain-like"/>
    <property type="match status" value="1"/>
</dbReference>
<evidence type="ECO:0000256" key="10">
    <source>
        <dbReference type="ARBA" id="ARBA00023002"/>
    </source>
</evidence>
<dbReference type="OrthoDB" id="9802028at2"/>
<dbReference type="InterPro" id="IPR007419">
    <property type="entry name" value="BFD-like_2Fe2S-bd_dom"/>
</dbReference>
<evidence type="ECO:0000256" key="12">
    <source>
        <dbReference type="ARBA" id="ARBA00023014"/>
    </source>
</evidence>
<proteinExistence type="inferred from homology"/>
<evidence type="ECO:0000256" key="2">
    <source>
        <dbReference type="ARBA" id="ARBA00001966"/>
    </source>
</evidence>
<dbReference type="GO" id="GO:0050660">
    <property type="term" value="F:flavin adenine dinucleotide binding"/>
    <property type="evidence" value="ECO:0007669"/>
    <property type="project" value="InterPro"/>
</dbReference>
<evidence type="ECO:0000256" key="6">
    <source>
        <dbReference type="ARBA" id="ARBA00022617"/>
    </source>
</evidence>
<evidence type="ECO:0000256" key="1">
    <source>
        <dbReference type="ARBA" id="ARBA00001929"/>
    </source>
</evidence>
<keyword evidence="12" id="KW-0411">Iron-sulfur</keyword>
<dbReference type="CDD" id="cd19944">
    <property type="entry name" value="NirB_Fer2_BFD-like_2"/>
    <property type="match status" value="1"/>
</dbReference>
<comment type="pathway">
    <text evidence="4">Nitrogen metabolism; nitrate reduction (assimilation).</text>
</comment>
<evidence type="ECO:0000256" key="5">
    <source>
        <dbReference type="ARBA" id="ARBA00010429"/>
    </source>
</evidence>
<dbReference type="GO" id="GO:0051536">
    <property type="term" value="F:iron-sulfur cluster binding"/>
    <property type="evidence" value="ECO:0007669"/>
    <property type="project" value="UniProtKB-KW"/>
</dbReference>
<feature type="domain" description="Nitrite/Sulfite reductase ferredoxin-like" evidence="13">
    <location>
        <begin position="552"/>
        <end position="615"/>
    </location>
</feature>
<comment type="similarity">
    <text evidence="5">Belongs to the nitrite and sulfite reductase 4Fe-4S domain family.</text>
</comment>
<protein>
    <submittedName>
        <fullName evidence="17">Nitrite reductase large subunit</fullName>
    </submittedName>
</protein>
<comment type="cofactor">
    <cofactor evidence="1">
        <name>siroheme</name>
        <dbReference type="ChEBI" id="CHEBI:60052"/>
    </cofactor>
</comment>
<evidence type="ECO:0000256" key="9">
    <source>
        <dbReference type="ARBA" id="ARBA00022827"/>
    </source>
</evidence>
<evidence type="ECO:0000256" key="3">
    <source>
        <dbReference type="ARBA" id="ARBA00001974"/>
    </source>
</evidence>
<dbReference type="PRINTS" id="PR00368">
    <property type="entry name" value="FADPNR"/>
</dbReference>
<sequence length="780" mass="88326">MNKMKLVLIGNGMAGIKCMEYLIQENPDLYDITVFGSEPYTNYSRIQLSSVLQGKTSFEEITLHSWEWYEKHDILLYPNETVILIDPEQKEVITNKKRSVHFDKLIIATGSSPFMLPIPGTDKDGVVAFRTIEDCKKILKIAKNSNKAAVVGGGILGLEAAQGLLNLGMKVDVIHLADRIMNQQLDNKAAELVHNALVKQGLNILLQKETAEIYGDKRVEGIRFKDNTEIKTDLIVMAVGVKPNVALAKKAGIKTNRGIVINDFMETNIEDIYALGECAEHNGTVYGLVKPLYEQAQILAKHLCQCKTLPYQGSTLSTRLKASGIELFSAGQTTENEDVKAITAHDEINQTYKKMFFRKDKLIGTVLFGDISTGPKLLDQIKKKKFIPDPEKQTLMMPVKINESYAAQLAKDEQVCTCNHVTKAQIIEQVVTHNLQTIEQVKKCTKASSSCGGCKSTVDELIRYIHSDYFDNTIESNHFCSCTTLTEEQVVEAIIANSLTSVVQIRQVLGWSQAKGCSYCQEALAYYLEMIDVETAPSEDLFYIKKGWSAIKQKNGTYSISPQLYGGMVEARQLKRISEIALKYALPSLEINEHQRIVLHQIPVEKLDDICEELQMKLYPYTDRMLSNVQISHDLLCDCQKKSLTQLAIEVEKQTEYLRMPTSLSIRVCCCQKDRYTTDIHIILSKDGWELKINDRKTMNHTIVNVSKTTKEVRKMLLALLQYYRQSAKFNEPISTWINRMGIIHVREILFNKELQNLLLATLVEEQRKRTEAMIKQTQP</sequence>
<dbReference type="Gene3D" id="3.90.480.20">
    <property type="match status" value="1"/>
</dbReference>
<comment type="caution">
    <text evidence="17">The sequence shown here is derived from an EMBL/GenBank/DDBJ whole genome shotgun (WGS) entry which is preliminary data.</text>
</comment>
<dbReference type="InterPro" id="IPR016156">
    <property type="entry name" value="FAD/NAD-linked_Rdtase_dimer_sf"/>
</dbReference>
<dbReference type="EMBL" id="QGTD01000008">
    <property type="protein sequence ID" value="PWU69062.1"/>
    <property type="molecule type" value="Genomic_DNA"/>
</dbReference>
<dbReference type="NCBIfam" id="TIGR02374">
    <property type="entry name" value="nitri_red_nirB"/>
    <property type="match status" value="1"/>
</dbReference>
<dbReference type="RefSeq" id="WP_109984563.1">
    <property type="nucleotide sequence ID" value="NZ_QGTD01000008.1"/>
</dbReference>
<dbReference type="InterPro" id="IPR036136">
    <property type="entry name" value="Nit/Sulf_reduc_fer-like_dom_sf"/>
</dbReference>
<evidence type="ECO:0000256" key="8">
    <source>
        <dbReference type="ARBA" id="ARBA00022723"/>
    </source>
</evidence>
<dbReference type="GO" id="GO:0046872">
    <property type="term" value="F:metal ion binding"/>
    <property type="evidence" value="ECO:0007669"/>
    <property type="project" value="UniProtKB-KW"/>
</dbReference>
<keyword evidence="9" id="KW-0274">FAD</keyword>
<dbReference type="SUPFAM" id="SSF55124">
    <property type="entry name" value="Nitrite/Sulfite reductase N-terminal domain-like"/>
    <property type="match status" value="1"/>
</dbReference>
<dbReference type="InterPro" id="IPR052034">
    <property type="entry name" value="NasD-like"/>
</dbReference>
<keyword evidence="11" id="KW-0408">Iron</keyword>
<dbReference type="Gene3D" id="3.50.50.60">
    <property type="entry name" value="FAD/NAD(P)-binding domain"/>
    <property type="match status" value="2"/>
</dbReference>
<organism evidence="17 18">
    <name type="scientific">Gracilibacillus dipsosauri</name>
    <dbReference type="NCBI Taxonomy" id="178340"/>
    <lineage>
        <taxon>Bacteria</taxon>
        <taxon>Bacillati</taxon>
        <taxon>Bacillota</taxon>
        <taxon>Bacilli</taxon>
        <taxon>Bacillales</taxon>
        <taxon>Bacillaceae</taxon>
        <taxon>Gracilibacillus</taxon>
    </lineage>
</organism>
<reference evidence="17 18" key="1">
    <citation type="submission" date="2018-05" db="EMBL/GenBank/DDBJ databases">
        <title>Genomic analysis of Gracilibacillus dipsosauri DD1 reveals novel features of a salt-tolerant amylase.</title>
        <authorList>
            <person name="Deutch C.E."/>
            <person name="Yang S."/>
        </authorList>
    </citation>
    <scope>NUCLEOTIDE SEQUENCE [LARGE SCALE GENOMIC DNA]</scope>
    <source>
        <strain evidence="17 18">DD1</strain>
    </source>
</reference>
<dbReference type="PANTHER" id="PTHR43809:SF1">
    <property type="entry name" value="NITRITE REDUCTASE (NADH) LARGE SUBUNIT"/>
    <property type="match status" value="1"/>
</dbReference>
<feature type="domain" description="FAD/NAD(P)-binding" evidence="15">
    <location>
        <begin position="4"/>
        <end position="283"/>
    </location>
</feature>
<evidence type="ECO:0000259" key="16">
    <source>
        <dbReference type="Pfam" id="PF18267"/>
    </source>
</evidence>
<evidence type="ECO:0000259" key="14">
    <source>
        <dbReference type="Pfam" id="PF04324"/>
    </source>
</evidence>
<dbReference type="InterPro" id="IPR036188">
    <property type="entry name" value="FAD/NAD-bd_sf"/>
</dbReference>
<evidence type="ECO:0000313" key="17">
    <source>
        <dbReference type="EMBL" id="PWU69062.1"/>
    </source>
</evidence>
<dbReference type="AlphaFoldDB" id="A0A317KZS6"/>
<dbReference type="InterPro" id="IPR012744">
    <property type="entry name" value="Nitri_red_NirB"/>
</dbReference>
<dbReference type="Gene3D" id="1.10.10.1100">
    <property type="entry name" value="BFD-like [2Fe-2S]-binding domain"/>
    <property type="match status" value="1"/>
</dbReference>
<evidence type="ECO:0000259" key="13">
    <source>
        <dbReference type="Pfam" id="PF03460"/>
    </source>
</evidence>
<dbReference type="Pfam" id="PF07992">
    <property type="entry name" value="Pyr_redox_2"/>
    <property type="match status" value="1"/>
</dbReference>
<feature type="domain" description="NADH-rubredoxin oxidoreductase C-terminal" evidence="16">
    <location>
        <begin position="317"/>
        <end position="385"/>
    </location>
</feature>
<feature type="domain" description="BFD-like [2Fe-2S]-binding" evidence="14">
    <location>
        <begin position="480"/>
        <end position="529"/>
    </location>
</feature>
<dbReference type="GO" id="GO:0098809">
    <property type="term" value="F:nitrite reductase activity"/>
    <property type="evidence" value="ECO:0007669"/>
    <property type="project" value="InterPro"/>
</dbReference>
<gene>
    <name evidence="17" type="ORF">DLJ74_11675</name>
</gene>
<keyword evidence="7" id="KW-0285">Flavoprotein</keyword>
<keyword evidence="6" id="KW-0349">Heme</keyword>
<dbReference type="Gene3D" id="3.30.390.30">
    <property type="match status" value="1"/>
</dbReference>
<dbReference type="FunFam" id="3.50.50.60:FF:000033">
    <property type="entry name" value="Nitrite reductase [NAD(P)H], large subunit"/>
    <property type="match status" value="1"/>
</dbReference>
<name>A0A317KZS6_9BACI</name>
<dbReference type="InterPro" id="IPR041575">
    <property type="entry name" value="Rubredoxin_C"/>
</dbReference>
<evidence type="ECO:0000259" key="15">
    <source>
        <dbReference type="Pfam" id="PF07992"/>
    </source>
</evidence>
<dbReference type="Proteomes" id="UP000245624">
    <property type="component" value="Unassembled WGS sequence"/>
</dbReference>
<evidence type="ECO:0000313" key="18">
    <source>
        <dbReference type="Proteomes" id="UP000245624"/>
    </source>
</evidence>
<feature type="domain" description="BFD-like [2Fe-2S]-binding" evidence="14">
    <location>
        <begin position="415"/>
        <end position="462"/>
    </location>
</feature>
<dbReference type="InterPro" id="IPR045854">
    <property type="entry name" value="NO2/SO3_Rdtase_4Fe4S_sf"/>
</dbReference>